<sequence>LNINLLMPTRLPGIIAENPYTDLDNNMNPDEKANSDGKKKPCFNKRGLVSIILFGSNEEQNRRERQDSEIDATIAV</sequence>
<accession>A0ACA9S2A1</accession>
<dbReference type="EMBL" id="CAJVQC010084319">
    <property type="protein sequence ID" value="CAG8820990.1"/>
    <property type="molecule type" value="Genomic_DNA"/>
</dbReference>
<organism evidence="1 2">
    <name type="scientific">Racocetra persica</name>
    <dbReference type="NCBI Taxonomy" id="160502"/>
    <lineage>
        <taxon>Eukaryota</taxon>
        <taxon>Fungi</taxon>
        <taxon>Fungi incertae sedis</taxon>
        <taxon>Mucoromycota</taxon>
        <taxon>Glomeromycotina</taxon>
        <taxon>Glomeromycetes</taxon>
        <taxon>Diversisporales</taxon>
        <taxon>Gigasporaceae</taxon>
        <taxon>Racocetra</taxon>
    </lineage>
</organism>
<reference evidence="1" key="1">
    <citation type="submission" date="2021-06" db="EMBL/GenBank/DDBJ databases">
        <authorList>
            <person name="Kallberg Y."/>
            <person name="Tangrot J."/>
            <person name="Rosling A."/>
        </authorList>
    </citation>
    <scope>NUCLEOTIDE SEQUENCE</scope>
    <source>
        <strain evidence="1">MA461A</strain>
    </source>
</reference>
<keyword evidence="2" id="KW-1185">Reference proteome</keyword>
<feature type="non-terminal residue" evidence="1">
    <location>
        <position position="1"/>
    </location>
</feature>
<dbReference type="Proteomes" id="UP000789920">
    <property type="component" value="Unassembled WGS sequence"/>
</dbReference>
<evidence type="ECO:0000313" key="1">
    <source>
        <dbReference type="EMBL" id="CAG8820990.1"/>
    </source>
</evidence>
<comment type="caution">
    <text evidence="1">The sequence shown here is derived from an EMBL/GenBank/DDBJ whole genome shotgun (WGS) entry which is preliminary data.</text>
</comment>
<gene>
    <name evidence="1" type="ORF">RPERSI_LOCUS25475</name>
</gene>
<protein>
    <submittedName>
        <fullName evidence="1">2619_t:CDS:1</fullName>
    </submittedName>
</protein>
<name>A0ACA9S2A1_9GLOM</name>
<evidence type="ECO:0000313" key="2">
    <source>
        <dbReference type="Proteomes" id="UP000789920"/>
    </source>
</evidence>
<proteinExistence type="predicted"/>